<accession>A0AAE0S9M5</accession>
<name>A0AAE0S9M5_9BIVA</name>
<protein>
    <submittedName>
        <fullName evidence="1">Uncharacterized protein</fullName>
    </submittedName>
</protein>
<organism evidence="1 2">
    <name type="scientific">Potamilus streckersoni</name>
    <dbReference type="NCBI Taxonomy" id="2493646"/>
    <lineage>
        <taxon>Eukaryota</taxon>
        <taxon>Metazoa</taxon>
        <taxon>Spiralia</taxon>
        <taxon>Lophotrochozoa</taxon>
        <taxon>Mollusca</taxon>
        <taxon>Bivalvia</taxon>
        <taxon>Autobranchia</taxon>
        <taxon>Heteroconchia</taxon>
        <taxon>Palaeoheterodonta</taxon>
        <taxon>Unionida</taxon>
        <taxon>Unionoidea</taxon>
        <taxon>Unionidae</taxon>
        <taxon>Ambleminae</taxon>
        <taxon>Lampsilini</taxon>
        <taxon>Potamilus</taxon>
    </lineage>
</organism>
<evidence type="ECO:0000313" key="1">
    <source>
        <dbReference type="EMBL" id="KAK3587876.1"/>
    </source>
</evidence>
<reference evidence="1" key="1">
    <citation type="journal article" date="2021" name="Genome Biol. Evol.">
        <title>A High-Quality Reference Genome for a Parasitic Bivalve with Doubly Uniparental Inheritance (Bivalvia: Unionida).</title>
        <authorList>
            <person name="Smith C.H."/>
        </authorList>
    </citation>
    <scope>NUCLEOTIDE SEQUENCE</scope>
    <source>
        <strain evidence="1">CHS0354</strain>
    </source>
</reference>
<sequence length="63" mass="7174">MGVLNNRNQSFQFVFAEWERLSRDESREQCEKDTVPDNGSGVDIGLIIEIVAEEMHKAKTSFA</sequence>
<keyword evidence="2" id="KW-1185">Reference proteome</keyword>
<evidence type="ECO:0000313" key="2">
    <source>
        <dbReference type="Proteomes" id="UP001195483"/>
    </source>
</evidence>
<gene>
    <name evidence="1" type="ORF">CHS0354_019765</name>
</gene>
<comment type="caution">
    <text evidence="1">The sequence shown here is derived from an EMBL/GenBank/DDBJ whole genome shotgun (WGS) entry which is preliminary data.</text>
</comment>
<dbReference type="Proteomes" id="UP001195483">
    <property type="component" value="Unassembled WGS sequence"/>
</dbReference>
<reference evidence="1" key="2">
    <citation type="journal article" date="2021" name="Genome Biol. Evol.">
        <title>Developing a high-quality reference genome for a parasitic bivalve with doubly uniparental inheritance (Bivalvia: Unionida).</title>
        <authorList>
            <person name="Smith C.H."/>
        </authorList>
    </citation>
    <scope>NUCLEOTIDE SEQUENCE</scope>
    <source>
        <strain evidence="1">CHS0354</strain>
        <tissue evidence="1">Mantle</tissue>
    </source>
</reference>
<dbReference type="EMBL" id="JAEAOA010001201">
    <property type="protein sequence ID" value="KAK3587876.1"/>
    <property type="molecule type" value="Genomic_DNA"/>
</dbReference>
<proteinExistence type="predicted"/>
<dbReference type="AlphaFoldDB" id="A0AAE0S9M5"/>
<reference evidence="1" key="3">
    <citation type="submission" date="2023-05" db="EMBL/GenBank/DDBJ databases">
        <authorList>
            <person name="Smith C.H."/>
        </authorList>
    </citation>
    <scope>NUCLEOTIDE SEQUENCE</scope>
    <source>
        <strain evidence="1">CHS0354</strain>
        <tissue evidence="1">Mantle</tissue>
    </source>
</reference>